<dbReference type="GO" id="GO:0008360">
    <property type="term" value="P:regulation of cell shape"/>
    <property type="evidence" value="ECO:0007669"/>
    <property type="project" value="UniProtKB-KW"/>
</dbReference>
<dbReference type="InterPro" id="IPR036565">
    <property type="entry name" value="Mur-like_cat_sf"/>
</dbReference>
<dbReference type="GO" id="GO:0071555">
    <property type="term" value="P:cell wall organization"/>
    <property type="evidence" value="ECO:0007669"/>
    <property type="project" value="UniProtKB-KW"/>
</dbReference>
<feature type="binding site" evidence="7">
    <location>
        <position position="193"/>
    </location>
    <ligand>
        <name>UDP-N-acetyl-alpha-D-muramoyl-L-alanyl-D-glutamate</name>
        <dbReference type="ChEBI" id="CHEBI:83900"/>
    </ligand>
</feature>
<dbReference type="SUPFAM" id="SSF53244">
    <property type="entry name" value="MurD-like peptide ligases, peptide-binding domain"/>
    <property type="match status" value="1"/>
</dbReference>
<proteinExistence type="inferred from homology"/>
<keyword evidence="4 7" id="KW-0573">Peptidoglycan synthesis</keyword>
<feature type="binding site" evidence="7">
    <location>
        <begin position="409"/>
        <end position="412"/>
    </location>
    <ligand>
        <name>meso-2,6-diaminopimelate</name>
        <dbReference type="ChEBI" id="CHEBI:57791"/>
    </ligand>
</feature>
<evidence type="ECO:0000256" key="8">
    <source>
        <dbReference type="RuleBase" id="RU004135"/>
    </source>
</evidence>
<dbReference type="UniPathway" id="UPA00219"/>
<keyword evidence="7" id="KW-0460">Magnesium</keyword>
<dbReference type="InterPro" id="IPR013221">
    <property type="entry name" value="Mur_ligase_cen"/>
</dbReference>
<evidence type="ECO:0000256" key="2">
    <source>
        <dbReference type="ARBA" id="ARBA00022618"/>
    </source>
</evidence>
<keyword evidence="7" id="KW-0547">Nucleotide-binding</keyword>
<dbReference type="InterPro" id="IPR000713">
    <property type="entry name" value="Mur_ligase_N"/>
</dbReference>
<dbReference type="PATRIC" id="fig|1203610.3.peg.1413"/>
<keyword evidence="6 7" id="KW-0961">Cell wall biogenesis/degradation</keyword>
<feature type="domain" description="Mur ligase C-terminal" evidence="10">
    <location>
        <begin position="334"/>
        <end position="464"/>
    </location>
</feature>
<evidence type="ECO:0000259" key="9">
    <source>
        <dbReference type="Pfam" id="PF01225"/>
    </source>
</evidence>
<dbReference type="EMBL" id="AQHW01000009">
    <property type="protein sequence ID" value="KKB58504.1"/>
    <property type="molecule type" value="Genomic_DNA"/>
</dbReference>
<feature type="binding site" evidence="7">
    <location>
        <begin position="160"/>
        <end position="161"/>
    </location>
    <ligand>
        <name>UDP-N-acetyl-alpha-D-muramoyl-L-alanyl-D-glutamate</name>
        <dbReference type="ChEBI" id="CHEBI:83900"/>
    </ligand>
</feature>
<sequence>MELKNLIHTLDVLETVGADNVTIAGIQSDSRKVENGFLFVAVRGTAVDGHAYIDGAIAKGAVAIVCEEMPVLSDGSKIASEGKVVFIRVKDSADALGKLVSAWYDNPSDKLTLVGVTGTNGKTTIATLLYEMFRKMGHKVGLISTVCNYIDGQAIPTEHTTPDPITLHSLMAQMVEAGCEYAFMEVSSHSIDQKRISGLSFDGGIFTNLTRDHLDYHKTVENYLKAKKKFFDDLPADAFALTNADDKSGLVMLQNTAAKKLTYSLRTLADFKGKILESHFEGTEMIINGREVIVHFVGRFNAYNLLAVYGAAVSLGKDPEETLIVLSTLHSVSGRFETIQSPLGYTAIVDYAHTPDALTNVLNGIEEVLDGKGRIITVVGAGGNRDKGKRPLMAKEAVKLSDQVILTSDNPRFEEPDDIIQDMVAGLSKADMERTLCITDRTQAIKTATMLAKKGDVILVAGKGHEDYQDIKGVKHHFDDREKLREIFATQQQ</sequence>
<dbReference type="PANTHER" id="PTHR23135:SF4">
    <property type="entry name" value="UDP-N-ACETYLMURAMOYL-L-ALANYL-D-GLUTAMATE--2,6-DIAMINOPIMELATE LIGASE MURE HOMOLOG, CHLOROPLASTIC"/>
    <property type="match status" value="1"/>
</dbReference>
<evidence type="ECO:0000259" key="10">
    <source>
        <dbReference type="Pfam" id="PF02875"/>
    </source>
</evidence>
<dbReference type="NCBIfam" id="NF001124">
    <property type="entry name" value="PRK00139.1-2"/>
    <property type="match status" value="1"/>
</dbReference>
<accession>A0A0F5JLA0</accession>
<evidence type="ECO:0000256" key="7">
    <source>
        <dbReference type="HAMAP-Rule" id="MF_00208"/>
    </source>
</evidence>
<evidence type="ECO:0000256" key="1">
    <source>
        <dbReference type="ARBA" id="ARBA00005898"/>
    </source>
</evidence>
<comment type="catalytic activity">
    <reaction evidence="7">
        <text>UDP-N-acetyl-alpha-D-muramoyl-L-alanyl-D-glutamate + meso-2,6-diaminopimelate + ATP = UDP-N-acetyl-alpha-D-muramoyl-L-alanyl-gamma-D-glutamyl-meso-2,6-diaminopimelate + ADP + phosphate + H(+)</text>
        <dbReference type="Rhea" id="RHEA:23676"/>
        <dbReference type="ChEBI" id="CHEBI:15378"/>
        <dbReference type="ChEBI" id="CHEBI:30616"/>
        <dbReference type="ChEBI" id="CHEBI:43474"/>
        <dbReference type="ChEBI" id="CHEBI:57791"/>
        <dbReference type="ChEBI" id="CHEBI:83900"/>
        <dbReference type="ChEBI" id="CHEBI:83905"/>
        <dbReference type="ChEBI" id="CHEBI:456216"/>
        <dbReference type="EC" id="6.3.2.13"/>
    </reaction>
</comment>
<feature type="modified residue" description="N6-carboxylysine" evidence="7">
    <location>
        <position position="227"/>
    </location>
</feature>
<keyword evidence="7" id="KW-0963">Cytoplasm</keyword>
<feature type="binding site" evidence="7">
    <location>
        <position position="187"/>
    </location>
    <ligand>
        <name>UDP-N-acetyl-alpha-D-muramoyl-L-alanyl-D-glutamate</name>
        <dbReference type="ChEBI" id="CHEBI:83900"/>
    </ligand>
</feature>
<dbReference type="Pfam" id="PF02875">
    <property type="entry name" value="Mur_ligase_C"/>
    <property type="match status" value="1"/>
</dbReference>
<dbReference type="SUPFAM" id="SSF53623">
    <property type="entry name" value="MurD-like peptide ligases, catalytic domain"/>
    <property type="match status" value="1"/>
</dbReference>
<dbReference type="InterPro" id="IPR035911">
    <property type="entry name" value="MurE/MurF_N"/>
</dbReference>
<comment type="subcellular location">
    <subcellularLocation>
        <location evidence="7 8">Cytoplasm</location>
    </subcellularLocation>
</comment>
<protein>
    <recommendedName>
        <fullName evidence="7">UDP-N-acetylmuramoyl-L-alanyl-D-glutamate--2,6-diaminopimelate ligase</fullName>
        <ecNumber evidence="7">6.3.2.13</ecNumber>
    </recommendedName>
    <alternativeName>
        <fullName evidence="7">Meso-A2pm-adding enzyme</fullName>
    </alternativeName>
    <alternativeName>
        <fullName evidence="7">Meso-diaminopimelate-adding enzyme</fullName>
    </alternativeName>
    <alternativeName>
        <fullName evidence="7">UDP-MurNAc-L-Ala-D-Glu:meso-diaminopimelate ligase</fullName>
    </alternativeName>
    <alternativeName>
        <fullName evidence="7">UDP-MurNAc-tripeptide synthetase</fullName>
    </alternativeName>
    <alternativeName>
        <fullName evidence="7">UDP-N-acetylmuramyl-tripeptide synthetase</fullName>
    </alternativeName>
</protein>
<comment type="caution">
    <text evidence="7">Lacks conserved residue(s) required for the propagation of feature annotation.</text>
</comment>
<comment type="PTM">
    <text evidence="7">Carboxylation is probably crucial for Mg(2+) binding and, consequently, for the gamma-phosphate positioning of ATP.</text>
</comment>
<feature type="binding site" evidence="7">
    <location>
        <position position="466"/>
    </location>
    <ligand>
        <name>meso-2,6-diaminopimelate</name>
        <dbReference type="ChEBI" id="CHEBI:57791"/>
    </ligand>
</feature>
<comment type="cofactor">
    <cofactor evidence="7">
        <name>Mg(2+)</name>
        <dbReference type="ChEBI" id="CHEBI:18420"/>
    </cofactor>
</comment>
<dbReference type="Pfam" id="PF01225">
    <property type="entry name" value="Mur_ligase"/>
    <property type="match status" value="1"/>
</dbReference>
<dbReference type="InterPro" id="IPR004101">
    <property type="entry name" value="Mur_ligase_C"/>
</dbReference>
<dbReference type="SUPFAM" id="SSF63418">
    <property type="entry name" value="MurE/MurF N-terminal domain"/>
    <property type="match status" value="1"/>
</dbReference>
<comment type="function">
    <text evidence="7">Catalyzes the addition of meso-diaminopimelic acid to the nucleotide precursor UDP-N-acetylmuramoyl-L-alanyl-D-glutamate (UMAG) in the biosynthesis of bacterial cell-wall peptidoglycan.</text>
</comment>
<evidence type="ECO:0000256" key="5">
    <source>
        <dbReference type="ARBA" id="ARBA00023306"/>
    </source>
</evidence>
<evidence type="ECO:0000256" key="4">
    <source>
        <dbReference type="ARBA" id="ARBA00022984"/>
    </source>
</evidence>
<dbReference type="NCBIfam" id="TIGR01085">
    <property type="entry name" value="murE"/>
    <property type="match status" value="1"/>
</dbReference>
<keyword evidence="5 7" id="KW-0131">Cell cycle</keyword>
<dbReference type="EC" id="6.3.2.13" evidence="7"/>
<comment type="pathway">
    <text evidence="7 8">Cell wall biogenesis; peptidoglycan biosynthesis.</text>
</comment>
<dbReference type="Proteomes" id="UP000033035">
    <property type="component" value="Unassembled WGS sequence"/>
</dbReference>
<dbReference type="Gene3D" id="3.40.1390.10">
    <property type="entry name" value="MurE/MurF, N-terminal domain"/>
    <property type="match status" value="1"/>
</dbReference>
<feature type="short sequence motif" description="Meso-diaminopimelate recognition motif" evidence="7">
    <location>
        <begin position="409"/>
        <end position="412"/>
    </location>
</feature>
<dbReference type="HAMAP" id="MF_00208">
    <property type="entry name" value="MurE"/>
    <property type="match status" value="1"/>
</dbReference>
<dbReference type="RefSeq" id="WP_028727180.1">
    <property type="nucleotide sequence ID" value="NZ_AUAE01000012.1"/>
</dbReference>
<evidence type="ECO:0000256" key="3">
    <source>
        <dbReference type="ARBA" id="ARBA00022960"/>
    </source>
</evidence>
<feature type="binding site" evidence="7">
    <location>
        <position position="195"/>
    </location>
    <ligand>
        <name>UDP-N-acetyl-alpha-D-muramoyl-L-alanyl-D-glutamate</name>
        <dbReference type="ChEBI" id="CHEBI:83900"/>
    </ligand>
</feature>
<feature type="domain" description="Mur ligase N-terminal catalytic" evidence="9">
    <location>
        <begin position="22"/>
        <end position="104"/>
    </location>
</feature>
<dbReference type="GO" id="GO:0005524">
    <property type="term" value="F:ATP binding"/>
    <property type="evidence" value="ECO:0007669"/>
    <property type="project" value="UniProtKB-UniRule"/>
</dbReference>
<evidence type="ECO:0000313" key="12">
    <source>
        <dbReference type="EMBL" id="KKB58504.1"/>
    </source>
</evidence>
<keyword evidence="7 12" id="KW-0436">Ligase</keyword>
<dbReference type="PANTHER" id="PTHR23135">
    <property type="entry name" value="MUR LIGASE FAMILY MEMBER"/>
    <property type="match status" value="1"/>
</dbReference>
<dbReference type="GO" id="GO:0000287">
    <property type="term" value="F:magnesium ion binding"/>
    <property type="evidence" value="ECO:0007669"/>
    <property type="project" value="UniProtKB-UniRule"/>
</dbReference>
<keyword evidence="3 7" id="KW-0133">Cell shape</keyword>
<dbReference type="GO" id="GO:0051301">
    <property type="term" value="P:cell division"/>
    <property type="evidence" value="ECO:0007669"/>
    <property type="project" value="UniProtKB-KW"/>
</dbReference>
<dbReference type="AlphaFoldDB" id="A0A0F5JLA0"/>
<name>A0A0F5JLA0_9BACT</name>
<dbReference type="InterPro" id="IPR005761">
    <property type="entry name" value="UDP-N-AcMur-Glu-dNH2Pim_ligase"/>
</dbReference>
<dbReference type="HOGENOM" id="CLU_022291_4_1_10"/>
<comment type="caution">
    <text evidence="12">The sequence shown here is derived from an EMBL/GenBank/DDBJ whole genome shotgun (WGS) entry which is preliminary data.</text>
</comment>
<dbReference type="InterPro" id="IPR036615">
    <property type="entry name" value="Mur_ligase_C_dom_sf"/>
</dbReference>
<organism evidence="12 13">
    <name type="scientific">Parabacteroides gordonii MS-1 = DSM 23371</name>
    <dbReference type="NCBI Taxonomy" id="1203610"/>
    <lineage>
        <taxon>Bacteria</taxon>
        <taxon>Pseudomonadati</taxon>
        <taxon>Bacteroidota</taxon>
        <taxon>Bacteroidia</taxon>
        <taxon>Bacteroidales</taxon>
        <taxon>Tannerellaceae</taxon>
        <taxon>Parabacteroides</taxon>
    </lineage>
</organism>
<evidence type="ECO:0000256" key="6">
    <source>
        <dbReference type="ARBA" id="ARBA00023316"/>
    </source>
</evidence>
<feature type="domain" description="Mur ligase central" evidence="11">
    <location>
        <begin position="116"/>
        <end position="312"/>
    </location>
</feature>
<dbReference type="Pfam" id="PF08245">
    <property type="entry name" value="Mur_ligase_M"/>
    <property type="match status" value="1"/>
</dbReference>
<keyword evidence="13" id="KW-1185">Reference proteome</keyword>
<feature type="binding site" evidence="7">
    <location>
        <position position="385"/>
    </location>
    <ligand>
        <name>meso-2,6-diaminopimelate</name>
        <dbReference type="ChEBI" id="CHEBI:57791"/>
    </ligand>
</feature>
<evidence type="ECO:0000313" key="13">
    <source>
        <dbReference type="Proteomes" id="UP000033035"/>
    </source>
</evidence>
<dbReference type="GO" id="GO:0005737">
    <property type="term" value="C:cytoplasm"/>
    <property type="evidence" value="ECO:0007669"/>
    <property type="project" value="UniProtKB-SubCell"/>
</dbReference>
<dbReference type="NCBIfam" id="NF001126">
    <property type="entry name" value="PRK00139.1-4"/>
    <property type="match status" value="1"/>
</dbReference>
<comment type="similarity">
    <text evidence="1 7">Belongs to the MurCDEF family. MurE subfamily.</text>
</comment>
<keyword evidence="2 7" id="KW-0132">Cell division</keyword>
<dbReference type="Gene3D" id="3.90.190.20">
    <property type="entry name" value="Mur ligase, C-terminal domain"/>
    <property type="match status" value="1"/>
</dbReference>
<dbReference type="GO" id="GO:0008765">
    <property type="term" value="F:UDP-N-acetylmuramoylalanyl-D-glutamate-2,6-diaminopimelate ligase activity"/>
    <property type="evidence" value="ECO:0007669"/>
    <property type="project" value="UniProtKB-UniRule"/>
</dbReference>
<reference evidence="12 13" key="1">
    <citation type="submission" date="2013-04" db="EMBL/GenBank/DDBJ databases">
        <title>The Genome Sequence of Parabacteroides gordonii DSM 23371.</title>
        <authorList>
            <consortium name="The Broad Institute Genomics Platform"/>
            <person name="Earl A."/>
            <person name="Ward D."/>
            <person name="Feldgarden M."/>
            <person name="Gevers D."/>
            <person name="Martens E."/>
            <person name="Sakamoto M."/>
            <person name="Benno Y."/>
            <person name="Suzuki N."/>
            <person name="Matsunaga N."/>
            <person name="Koshihara K."/>
            <person name="Seki M."/>
            <person name="Komiya H."/>
            <person name="Walker B."/>
            <person name="Young S."/>
            <person name="Zeng Q."/>
            <person name="Gargeya S."/>
            <person name="Fitzgerald M."/>
            <person name="Haas B."/>
            <person name="Abouelleil A."/>
            <person name="Allen A.W."/>
            <person name="Alvarado L."/>
            <person name="Arachchi H.M."/>
            <person name="Berlin A.M."/>
            <person name="Chapman S.B."/>
            <person name="Gainer-Dewar J."/>
            <person name="Goldberg J."/>
            <person name="Griggs A."/>
            <person name="Gujja S."/>
            <person name="Hansen M."/>
            <person name="Howarth C."/>
            <person name="Imamovic A."/>
            <person name="Ireland A."/>
            <person name="Larimer J."/>
            <person name="McCowan C."/>
            <person name="Murphy C."/>
            <person name="Pearson M."/>
            <person name="Poon T.W."/>
            <person name="Priest M."/>
            <person name="Roberts A."/>
            <person name="Saif S."/>
            <person name="Shea T."/>
            <person name="Sisk P."/>
            <person name="Sykes S."/>
            <person name="Wortman J."/>
            <person name="Nusbaum C."/>
            <person name="Birren B."/>
        </authorList>
    </citation>
    <scope>NUCLEOTIDE SEQUENCE [LARGE SCALE GENOMIC DNA]</scope>
    <source>
        <strain evidence="12 13">MS-1</strain>
    </source>
</reference>
<evidence type="ECO:0000259" key="11">
    <source>
        <dbReference type="Pfam" id="PF08245"/>
    </source>
</evidence>
<dbReference type="GO" id="GO:0009252">
    <property type="term" value="P:peptidoglycan biosynthetic process"/>
    <property type="evidence" value="ECO:0007669"/>
    <property type="project" value="UniProtKB-UniRule"/>
</dbReference>
<feature type="binding site" evidence="7">
    <location>
        <position position="462"/>
    </location>
    <ligand>
        <name>meso-2,6-diaminopimelate</name>
        <dbReference type="ChEBI" id="CHEBI:57791"/>
    </ligand>
</feature>
<dbReference type="Gene3D" id="3.40.1190.10">
    <property type="entry name" value="Mur-like, catalytic domain"/>
    <property type="match status" value="1"/>
</dbReference>
<keyword evidence="7" id="KW-0067">ATP-binding</keyword>
<feature type="binding site" evidence="7">
    <location>
        <begin position="118"/>
        <end position="124"/>
    </location>
    <ligand>
        <name>ATP</name>
        <dbReference type="ChEBI" id="CHEBI:30616"/>
    </ligand>
</feature>
<dbReference type="STRING" id="1203610.HMPREF1536_01381"/>
<feature type="binding site" evidence="7">
    <location>
        <position position="30"/>
    </location>
    <ligand>
        <name>UDP-N-acetyl-alpha-D-muramoyl-L-alanyl-D-glutamate</name>
        <dbReference type="ChEBI" id="CHEBI:83900"/>
    </ligand>
</feature>
<gene>
    <name evidence="7" type="primary">murE</name>
    <name evidence="12" type="ORF">HMPREF1536_01381</name>
</gene>